<evidence type="ECO:0000313" key="3">
    <source>
        <dbReference type="Proteomes" id="UP000314294"/>
    </source>
</evidence>
<evidence type="ECO:0000313" key="2">
    <source>
        <dbReference type="EMBL" id="TNN50049.1"/>
    </source>
</evidence>
<name>A0A4Z2G954_9TELE</name>
<feature type="compositionally biased region" description="Basic and acidic residues" evidence="1">
    <location>
        <begin position="1"/>
        <end position="16"/>
    </location>
</feature>
<accession>A0A4Z2G954</accession>
<organism evidence="2 3">
    <name type="scientific">Liparis tanakae</name>
    <name type="common">Tanaka's snailfish</name>
    <dbReference type="NCBI Taxonomy" id="230148"/>
    <lineage>
        <taxon>Eukaryota</taxon>
        <taxon>Metazoa</taxon>
        <taxon>Chordata</taxon>
        <taxon>Craniata</taxon>
        <taxon>Vertebrata</taxon>
        <taxon>Euteleostomi</taxon>
        <taxon>Actinopterygii</taxon>
        <taxon>Neopterygii</taxon>
        <taxon>Teleostei</taxon>
        <taxon>Neoteleostei</taxon>
        <taxon>Acanthomorphata</taxon>
        <taxon>Eupercaria</taxon>
        <taxon>Perciformes</taxon>
        <taxon>Cottioidei</taxon>
        <taxon>Cottales</taxon>
        <taxon>Liparidae</taxon>
        <taxon>Liparis</taxon>
    </lineage>
</organism>
<dbReference type="EMBL" id="SRLO01000632">
    <property type="protein sequence ID" value="TNN50049.1"/>
    <property type="molecule type" value="Genomic_DNA"/>
</dbReference>
<dbReference type="Proteomes" id="UP000314294">
    <property type="component" value="Unassembled WGS sequence"/>
</dbReference>
<dbReference type="AlphaFoldDB" id="A0A4Z2G954"/>
<proteinExistence type="predicted"/>
<gene>
    <name evidence="2" type="ORF">EYF80_039727</name>
</gene>
<sequence>MTTPHEEDHTSSTEKKIHCHRAAPPTAHIPALSPNQSETRCVRTTRATRPAVPAGVFPALPRPIRLGLVSRLQPWLRGILVRLSAGAVETGAAVRGIRP</sequence>
<keyword evidence="3" id="KW-1185">Reference proteome</keyword>
<evidence type="ECO:0000256" key="1">
    <source>
        <dbReference type="SAM" id="MobiDB-lite"/>
    </source>
</evidence>
<protein>
    <submittedName>
        <fullName evidence="2">Uncharacterized protein</fullName>
    </submittedName>
</protein>
<reference evidence="2 3" key="1">
    <citation type="submission" date="2019-03" db="EMBL/GenBank/DDBJ databases">
        <title>First draft genome of Liparis tanakae, snailfish: a comprehensive survey of snailfish specific genes.</title>
        <authorList>
            <person name="Kim W."/>
            <person name="Song I."/>
            <person name="Jeong J.-H."/>
            <person name="Kim D."/>
            <person name="Kim S."/>
            <person name="Ryu S."/>
            <person name="Song J.Y."/>
            <person name="Lee S.K."/>
        </authorList>
    </citation>
    <scope>NUCLEOTIDE SEQUENCE [LARGE SCALE GENOMIC DNA]</scope>
    <source>
        <tissue evidence="2">Muscle</tissue>
    </source>
</reference>
<comment type="caution">
    <text evidence="2">The sequence shown here is derived from an EMBL/GenBank/DDBJ whole genome shotgun (WGS) entry which is preliminary data.</text>
</comment>
<feature type="region of interest" description="Disordered" evidence="1">
    <location>
        <begin position="1"/>
        <end position="38"/>
    </location>
</feature>